<accession>A0ABY6FZJ3</accession>
<name>A0ABY6FZJ3_9MICO</name>
<evidence type="ECO:0000313" key="3">
    <source>
        <dbReference type="Proteomes" id="UP001164305"/>
    </source>
</evidence>
<keyword evidence="2" id="KW-0808">Transferase</keyword>
<dbReference type="InterPro" id="IPR000241">
    <property type="entry name" value="RlmKL-like_Mtase"/>
</dbReference>
<dbReference type="PROSITE" id="PS00092">
    <property type="entry name" value="N6_MTASE"/>
    <property type="match status" value="1"/>
</dbReference>
<dbReference type="RefSeq" id="WP_263593577.1">
    <property type="nucleotide sequence ID" value="NZ_CP107020.1"/>
</dbReference>
<proteinExistence type="predicted"/>
<feature type="domain" description="Ribosomal RNA large subunit methyltransferase K/L-like methyltransferase" evidence="1">
    <location>
        <begin position="167"/>
        <end position="337"/>
    </location>
</feature>
<dbReference type="Proteomes" id="UP001164305">
    <property type="component" value="Chromosome"/>
</dbReference>
<dbReference type="GO" id="GO:0008168">
    <property type="term" value="F:methyltransferase activity"/>
    <property type="evidence" value="ECO:0007669"/>
    <property type="project" value="UniProtKB-KW"/>
</dbReference>
<dbReference type="Pfam" id="PF01170">
    <property type="entry name" value="UPF0020"/>
    <property type="match status" value="1"/>
</dbReference>
<evidence type="ECO:0000259" key="1">
    <source>
        <dbReference type="Pfam" id="PF01170"/>
    </source>
</evidence>
<dbReference type="SUPFAM" id="SSF53335">
    <property type="entry name" value="S-adenosyl-L-methionine-dependent methyltransferases"/>
    <property type="match status" value="1"/>
</dbReference>
<protein>
    <submittedName>
        <fullName evidence="2">Methyltransferase</fullName>
    </submittedName>
</protein>
<dbReference type="PANTHER" id="PTHR14911:SF13">
    <property type="entry name" value="TRNA (GUANINE(6)-N2)-METHYLTRANSFERASE THUMP3"/>
    <property type="match status" value="1"/>
</dbReference>
<dbReference type="Gene3D" id="3.40.50.150">
    <property type="entry name" value="Vaccinia Virus protein VP39"/>
    <property type="match status" value="1"/>
</dbReference>
<dbReference type="PANTHER" id="PTHR14911">
    <property type="entry name" value="THUMP DOMAIN-CONTAINING"/>
    <property type="match status" value="1"/>
</dbReference>
<keyword evidence="2" id="KW-0489">Methyltransferase</keyword>
<reference evidence="2" key="1">
    <citation type="submission" date="2022-10" db="EMBL/GenBank/DDBJ databases">
        <title>Whole-Genome Sequencing of Brachybacterium huguangmaarense BRM-3, Isolated from Betula schmidtii.</title>
        <authorList>
            <person name="Haam D."/>
        </authorList>
    </citation>
    <scope>NUCLEOTIDE SEQUENCE</scope>
    <source>
        <strain evidence="2">BRM-3</strain>
    </source>
</reference>
<dbReference type="GO" id="GO:0032259">
    <property type="term" value="P:methylation"/>
    <property type="evidence" value="ECO:0007669"/>
    <property type="project" value="UniProtKB-KW"/>
</dbReference>
<dbReference type="InterPro" id="IPR029063">
    <property type="entry name" value="SAM-dependent_MTases_sf"/>
</dbReference>
<keyword evidence="3" id="KW-1185">Reference proteome</keyword>
<organism evidence="2 3">
    <name type="scientific">Brachybacterium huguangmaarense</name>
    <dbReference type="NCBI Taxonomy" id="1652028"/>
    <lineage>
        <taxon>Bacteria</taxon>
        <taxon>Bacillati</taxon>
        <taxon>Actinomycetota</taxon>
        <taxon>Actinomycetes</taxon>
        <taxon>Micrococcales</taxon>
        <taxon>Dermabacteraceae</taxon>
        <taxon>Brachybacterium</taxon>
    </lineage>
</organism>
<dbReference type="EMBL" id="CP107020">
    <property type="protein sequence ID" value="UYG16364.1"/>
    <property type="molecule type" value="Genomic_DNA"/>
</dbReference>
<evidence type="ECO:0000313" key="2">
    <source>
        <dbReference type="EMBL" id="UYG16364.1"/>
    </source>
</evidence>
<gene>
    <name evidence="2" type="ORF">BRM3_12215</name>
</gene>
<dbReference type="InterPro" id="IPR002052">
    <property type="entry name" value="DNA_methylase_N6_adenine_CS"/>
</dbReference>
<sequence>MTARESAIDEVVLEVLDGCAPFAQAEASRLGDVDLVGPTELRLRTSRLSEVRQLRRVVSAYVSESVPARRPRELLETSFMRRLGDRIDQLRHLKPRTGPFTAVRLAAAGADTPDMRRLAEEIAERAGLPVDEDEGDLLVRVRRAATAQESGRWEVLIRMTPRPLSTRAWRAVDYPGAVNATIAASVLDLMEIGTQDAVLDMTCGSGTFLVEQSFLTAPDRAVGVDLSEAAIAAAQAHQRAARRKGRIDWVTGDVLTTELEGGFTRLLANPPWGELHGEHATNQELLAALLERAAQLAAPGARLGILTHEITRMHAVARDPQSRWELRDEHRFFQKGHHPRLFRFDLR</sequence>